<evidence type="ECO:0000259" key="8">
    <source>
        <dbReference type="PROSITE" id="PS51194"/>
    </source>
</evidence>
<feature type="compositionally biased region" description="Low complexity" evidence="6">
    <location>
        <begin position="2306"/>
        <end position="2319"/>
    </location>
</feature>
<feature type="region of interest" description="Disordered" evidence="6">
    <location>
        <begin position="3057"/>
        <end position="3220"/>
    </location>
</feature>
<dbReference type="PROSITE" id="PS51194">
    <property type="entry name" value="HELICASE_CTER"/>
    <property type="match status" value="1"/>
</dbReference>
<dbReference type="GO" id="GO:0000785">
    <property type="term" value="C:chromatin"/>
    <property type="evidence" value="ECO:0007669"/>
    <property type="project" value="TreeGrafter"/>
</dbReference>
<feature type="region of interest" description="Disordered" evidence="6">
    <location>
        <begin position="2550"/>
        <end position="2571"/>
    </location>
</feature>
<feature type="compositionally biased region" description="Polar residues" evidence="6">
    <location>
        <begin position="2380"/>
        <end position="2392"/>
    </location>
</feature>
<feature type="compositionally biased region" description="Polar residues" evidence="6">
    <location>
        <begin position="739"/>
        <end position="748"/>
    </location>
</feature>
<dbReference type="PANTHER" id="PTHR45623:SF17">
    <property type="entry name" value="CHROMODOMAIN-HELICASE-DNA-BINDING PROTEIN 3-RELATED"/>
    <property type="match status" value="1"/>
</dbReference>
<dbReference type="GO" id="GO:0140658">
    <property type="term" value="F:ATP-dependent chromatin remodeler activity"/>
    <property type="evidence" value="ECO:0007669"/>
    <property type="project" value="TreeGrafter"/>
</dbReference>
<evidence type="ECO:0000256" key="2">
    <source>
        <dbReference type="ARBA" id="ARBA00022741"/>
    </source>
</evidence>
<evidence type="ECO:0000259" key="7">
    <source>
        <dbReference type="PROSITE" id="PS51192"/>
    </source>
</evidence>
<dbReference type="InterPro" id="IPR014001">
    <property type="entry name" value="Helicase_ATP-bd"/>
</dbReference>
<dbReference type="SMART" id="SM00487">
    <property type="entry name" value="DEXDc"/>
    <property type="match status" value="1"/>
</dbReference>
<keyword evidence="3" id="KW-0378">Hydrolase</keyword>
<dbReference type="STRING" id="133412.A0A1R1YGX3"/>
<dbReference type="CDD" id="cd18793">
    <property type="entry name" value="SF2_C_SNF"/>
    <property type="match status" value="1"/>
</dbReference>
<feature type="compositionally biased region" description="Low complexity" evidence="6">
    <location>
        <begin position="3164"/>
        <end position="3198"/>
    </location>
</feature>
<feature type="compositionally biased region" description="Polar residues" evidence="6">
    <location>
        <begin position="3076"/>
        <end position="3122"/>
    </location>
</feature>
<feature type="region of interest" description="Disordered" evidence="6">
    <location>
        <begin position="2459"/>
        <end position="2515"/>
    </location>
</feature>
<feature type="domain" description="Helicase C-terminal" evidence="8">
    <location>
        <begin position="1617"/>
        <end position="1782"/>
    </location>
</feature>
<sequence length="3288" mass="368245">MKRSKKNSAKKIVGKRLSTTNGLEYLLLDRNSYDKPVRWTKRSKIYDPDEIEDFEKALLSERQKNLPADAVDLNNSGVYSFLEEARNLFAGKSVFEKEPFIDSYQALKKSQIEKLSLNPTENSWIPLKVIEKIVDSSGAVYYSIIGTNGLEKWLPIDKFDDPNRIVERYEHNIDTLNSNFPWIDKNPERNVLSTTKITESKFKQPDIVKSKNIVPPAIPKAIFEKLKVENVIESTVAKSNPTDTIISKTSTTSKPQPLEAESSDNETITLFSGSVKSDRSNKNKNTTIKPLPQIQSVQPIVAPIIKNDINIPNKSQTSKVLPNKSTSLSTEFSELNKKKTVPIGMSSIDSIRSVISDELVKRESSLEVLSKSLNLVAEEPNWEDINFNKSYESFPSNKFGSNSTKISARGLNINSQKYAESLSRPLKRSKPSQVLPEPVILHSNTDPFQSRFADSFNKSGTNSGRKSSLKNFGSVLPPFSSRRSEKSKITNDFNKSAVLNEYKKSNVSTFQSRPSNLSHPDPFTKNNRSLGTKKTKNIPFQNIPKNSQRNASPVKPKSIPKKTINYIHKNDSSSSLSSLEKYSSSKNISSSSLNKKRYPIVFIGTKKEAESRMLSIYSNIYSTKILEYDILNKKINDNESDIPIPRNPSRRNYKRSTARLFSYPDSGFPASLSDSGSDELILKGTAIRNFSSEKRQSYTKEKLREPKKKIILSDDDGYLSDNVNLKSLKVFSSAYTRKSSNQAVNTSSDSEESPAIDQYADYDLRRSSRNNRKHYDYGPIEEIYLSENYQTKTDNYKIESDPEYIEKSEMSEEPAPVINKDSNVCEFCSLEDTNLANQLVSGSKKVRNCDNCMLACHSQCLENYLNKYPISENESSLPIEKKSWSQNIESFENDNSWVCIFCKIYNKKIKKILSYRNSLVADEDSVDNDVLFPKEHSQGSLDNSPILSSQNEKALECLNTETALGSTKAIEVIDESTKLSNKDIEISNKPNTTIPSENGAVNPPSSVETNSLTPAVVEWKYQYFLVLFDGCSYRNLSWVPAFYIKKSSPQKYKIAIKKITLDTPEWRKVYIPPSFTKVDFFLNVQACDGEDIIERTQQLRGVSDKSSCGDVPVNEYERLFMSTKRAFVKWRGLPVSESTFDEPPHPYAEASEYKEWVDAWEIFKSMRKVSATVAMNHFAIFENRIFKESRKLKAKEMSSFNLRKNKILENYKSKGIISNIEYRRLNSENKSKHMAVLKEIKELEDSEKQKWLEESFKEIKEQPKYLTAGKLYPYQLEGINWLLYKWMAQESCILADEMGLGKTVQIVCFFAILARLIEPNSEKVGSNSIFAQNKAVFPFLVVVPNSVIDQWIRELRLWAPGLIVVGFSGDKASRQLISDYLLFRKTANESSNQRDLQCHVLVTSYEIATREEGMSTLTKFSGTWQCMVVDEGHRLKNDSSKLFLNLGKLNCRQRILLTGTPVMNHVREVINLMNFVCPDEFPDTNSLEKEYLDAEEEKLAELREKMKPHLLRRLRDEALGPLLPAKHEIIVPVSLTLWQRELYRATLKKNIKALSLIQKIFEKNKEEIQPKQGRTLSINNILMQIRKIIDHPYIMEFNIPEFESTEAAQKHLTQASGKMQLLSLLIPELIKRGRRVLIFVQFIDMLNNLEDYFYREKIGFLRMDGSTPQADRQYLIDLYNNNPTTYFAFIATTRAGGVGLNLHTADTVIIYGPDWNPHMDMQALSRSYRIGQKKPVLVLKLMTIESAEERIFQVGAKKLLIDHILIEKMINPDDPDTVNDYDLASAIKCGAEALFKEQENSPTAITYDENKVKALLDDCEKSLKEADDIKRGTNPADNDDSDRAAKNHFSNARIWDAAKGTQGDLTEEINKSTEEGTEWIDKLKLQLESQSADEEQLGRGFRRKAVVSYFDKGIDLKNTTKSKSNETATKESSGSDFSIEAELVKSESSDSDFFDLGIEGPKSKRRRSFNATTNALELPPDFQSNNLNNAPLLPAGIAPTLSTSLSPNPILPTTYTQNHNIQLPYYGPISTSYNIGKMPIYPSRPLETSKKSDLTILMEQDPLNLGRRLILDSIDIGSMIDLNGLLQSAISLGYTNDLHLVVNSVIKLSGQNNETYFHTAIKLCHYLAICCKEAARLGPSDKNPGFLDGALEYASGQMDFRAIQSHLNLLARLHTGNPSLNHYNDMHVLISKHRKLLNVVPEDSTLVSNQEPSNLDNSKNSNTNNSIQSPNTQSGPVIPNSGITPSITCGDTFLNNSTNQQLPSKTNVTNSISNTITPENASKDISGSTSTKTTLKENLESATSDITIQATTTTSNAPTQLSNLSEQPNISTFQNQSNLSDTNNSYNKYTGTSMTQETLSCNKNPTQSNQKRKVSCGDIYTQQNSSLSPQNKYTKKTKQFASDPINPPETLTGITQESLSSRLHANVIHAGFAQEGLSSQNSPRSTSVANVDTISISSGAESTGVSPASQLPTENQPATGPNNSHNYSFANSNNVEKSSYSHSTNSDNTANSQSQKSLLENNYNITSLQSNHQNPGQVFSIFNTGNNMTQSSLDLDNRPNQNTNNNVTTGGGMKSLDINAQNFSVPSFNQDTLSPDIPQGGPKNYLYNLSSANIQSGSATEIDKISEAEFLSTMDNLKLKFPLFLSSRIPNVNMYISYQLKNMITIANSVNINSDPQSLKLAILSGVKTLFDTCIKISKTDICKLEFPVNIFNEDLTSPNFSLNYRNSIISSGYRCIIHKSTNHGGKHCPAVMLPQFCFLIGYINRIPNANLDKGYKLLKGWYFYQLVCFSLENPNYLANSSKSTIILSNNSSMDTNNNSNHNANLQSRPEVYRSNIYSHQHSKNTSRAPESSSNRNQAYLNYLKSQESSFRVDNYKPQEYIRLQNSNRTQNHLNSCNASYQPQLRNFFENSAINSISDQAHSRSNNSNIFTATNRNESQLNSSHLVDEFNRTNLRHKIYAVMDELNRIGSAGGGNQAATNFAFNYNSNIQPPQDSQQGVSQVNLGIGIDQPSPSSSTNSYTNIAHLSKNTNPNRLQNASLFSNSAQIFSTNEAIINTGKSNTNSPNPGASDYNDIPTSQMSSNNPTLSQRQTPTTSYVQAHPSSSNITGSARNNFNPNLKASSNSSSSQNPFTNANNYISPKDSNFDTNSTEKTRNLSPGSRSSYTQNNSSTSNYNYNLPSGSSLNINESNANSNASPVTSTSIPANSSNSETPATEPSMLGKFNYMDLINTCPLCGSNNPPHTTSECSYKNDKVFLIGRRHLINGNMNIPVNLKDMIIAVIDKNLA</sequence>
<dbReference type="GO" id="GO:0005524">
    <property type="term" value="F:ATP binding"/>
    <property type="evidence" value="ECO:0007669"/>
    <property type="project" value="InterPro"/>
</dbReference>
<comment type="subcellular location">
    <subcellularLocation>
        <location evidence="1">Nucleus</location>
    </subcellularLocation>
</comment>
<proteinExistence type="predicted"/>
<feature type="region of interest" description="Disordered" evidence="6">
    <location>
        <begin position="451"/>
        <end position="488"/>
    </location>
</feature>
<keyword evidence="4" id="KW-0067">ATP-binding</keyword>
<keyword evidence="5" id="KW-0539">Nucleus</keyword>
<feature type="compositionally biased region" description="Low complexity" evidence="6">
    <location>
        <begin position="2266"/>
        <end position="2277"/>
    </location>
</feature>
<feature type="compositionally biased region" description="Polar residues" evidence="6">
    <location>
        <begin position="537"/>
        <end position="551"/>
    </location>
</feature>
<dbReference type="InterPro" id="IPR000330">
    <property type="entry name" value="SNF2_N"/>
</dbReference>
<feature type="compositionally biased region" description="Polar residues" evidence="6">
    <location>
        <begin position="3199"/>
        <end position="3217"/>
    </location>
</feature>
<name>A0A1R1YGX3_9FUNG</name>
<dbReference type="Gene3D" id="3.40.50.300">
    <property type="entry name" value="P-loop containing nucleotide triphosphate hydrolases"/>
    <property type="match status" value="1"/>
</dbReference>
<accession>A0A1R1YGX3</accession>
<evidence type="ECO:0000256" key="1">
    <source>
        <dbReference type="ARBA" id="ARBA00004123"/>
    </source>
</evidence>
<dbReference type="GO" id="GO:0003682">
    <property type="term" value="F:chromatin binding"/>
    <property type="evidence" value="ECO:0007669"/>
    <property type="project" value="TreeGrafter"/>
</dbReference>
<feature type="region of interest" description="Disordered" evidence="6">
    <location>
        <begin position="986"/>
        <end position="1007"/>
    </location>
</feature>
<dbReference type="PROSITE" id="PS51192">
    <property type="entry name" value="HELICASE_ATP_BIND_1"/>
    <property type="match status" value="1"/>
</dbReference>
<feature type="compositionally biased region" description="Polar residues" evidence="6">
    <location>
        <begin position="2278"/>
        <end position="2292"/>
    </location>
</feature>
<evidence type="ECO:0000256" key="6">
    <source>
        <dbReference type="SAM" id="MobiDB-lite"/>
    </source>
</evidence>
<keyword evidence="10" id="KW-1185">Reference proteome</keyword>
<dbReference type="Gene3D" id="3.40.50.10810">
    <property type="entry name" value="Tandem AAA-ATPase domain"/>
    <property type="match status" value="1"/>
</dbReference>
<evidence type="ECO:0000313" key="10">
    <source>
        <dbReference type="Proteomes" id="UP000187283"/>
    </source>
</evidence>
<feature type="compositionally biased region" description="Polar residues" evidence="6">
    <location>
        <begin position="2320"/>
        <end position="2351"/>
    </location>
</feature>
<feature type="compositionally biased region" description="Polar residues" evidence="6">
    <location>
        <begin position="506"/>
        <end position="530"/>
    </location>
</feature>
<comment type="caution">
    <text evidence="9">The sequence shown here is derived from an EMBL/GenBank/DDBJ whole genome shotgun (WGS) entry which is preliminary data.</text>
</comment>
<feature type="compositionally biased region" description="Polar residues" evidence="6">
    <location>
        <begin position="456"/>
        <end position="471"/>
    </location>
</feature>
<feature type="compositionally biased region" description="Polar residues" evidence="6">
    <location>
        <begin position="3057"/>
        <end position="3068"/>
    </location>
</feature>
<organism evidence="9 10">
    <name type="scientific">Smittium culicis</name>
    <dbReference type="NCBI Taxonomy" id="133412"/>
    <lineage>
        <taxon>Eukaryota</taxon>
        <taxon>Fungi</taxon>
        <taxon>Fungi incertae sedis</taxon>
        <taxon>Zoopagomycota</taxon>
        <taxon>Kickxellomycotina</taxon>
        <taxon>Harpellomycetes</taxon>
        <taxon>Harpellales</taxon>
        <taxon>Legeriomycetaceae</taxon>
        <taxon>Smittium</taxon>
    </lineage>
</organism>
<feature type="domain" description="Helicase ATP-binding" evidence="7">
    <location>
        <begin position="1283"/>
        <end position="1479"/>
    </location>
</feature>
<evidence type="ECO:0000313" key="9">
    <source>
        <dbReference type="EMBL" id="OMJ26161.1"/>
    </source>
</evidence>
<feature type="region of interest" description="Disordered" evidence="6">
    <location>
        <begin position="506"/>
        <end position="562"/>
    </location>
</feature>
<reference evidence="9 10" key="1">
    <citation type="submission" date="2017-01" db="EMBL/GenBank/DDBJ databases">
        <authorList>
            <person name="Mah S.A."/>
            <person name="Swanson W.J."/>
            <person name="Moy G.W."/>
            <person name="Vacquier V.D."/>
        </authorList>
    </citation>
    <scope>NUCLEOTIDE SEQUENCE [LARGE SCALE GENOMIC DNA]</scope>
    <source>
        <strain evidence="9 10">GSMNP</strain>
    </source>
</reference>
<feature type="compositionally biased region" description="Low complexity" evidence="6">
    <location>
        <begin position="2213"/>
        <end position="2229"/>
    </location>
</feature>
<dbReference type="Pfam" id="PF00176">
    <property type="entry name" value="SNF2-rel_dom"/>
    <property type="match status" value="1"/>
</dbReference>
<feature type="region of interest" description="Disordered" evidence="6">
    <location>
        <begin position="2205"/>
        <end position="2292"/>
    </location>
</feature>
<dbReference type="InterPro" id="IPR027417">
    <property type="entry name" value="P-loop_NTPase"/>
</dbReference>
<dbReference type="SUPFAM" id="SSF52540">
    <property type="entry name" value="P-loop containing nucleoside triphosphate hydrolases"/>
    <property type="match status" value="2"/>
</dbReference>
<dbReference type="GO" id="GO:0016887">
    <property type="term" value="F:ATP hydrolysis activity"/>
    <property type="evidence" value="ECO:0007669"/>
    <property type="project" value="TreeGrafter"/>
</dbReference>
<feature type="region of interest" description="Disordered" evidence="6">
    <location>
        <begin position="243"/>
        <end position="265"/>
    </location>
</feature>
<feature type="compositionally biased region" description="Polar residues" evidence="6">
    <location>
        <begin position="2230"/>
        <end position="2265"/>
    </location>
</feature>
<gene>
    <name evidence="9" type="ORF">AYI70_g389</name>
</gene>
<dbReference type="GO" id="GO:0003677">
    <property type="term" value="F:DNA binding"/>
    <property type="evidence" value="ECO:0007669"/>
    <property type="project" value="TreeGrafter"/>
</dbReference>
<evidence type="ECO:0000256" key="4">
    <source>
        <dbReference type="ARBA" id="ARBA00022840"/>
    </source>
</evidence>
<feature type="compositionally biased region" description="Polar residues" evidence="6">
    <location>
        <begin position="3130"/>
        <end position="3150"/>
    </location>
</feature>
<protein>
    <submittedName>
        <fullName evidence="9">Chromatin remodeling factor mit1</fullName>
    </submittedName>
</protein>
<dbReference type="GO" id="GO:0042393">
    <property type="term" value="F:histone binding"/>
    <property type="evidence" value="ECO:0007669"/>
    <property type="project" value="TreeGrafter"/>
</dbReference>
<feature type="compositionally biased region" description="Low complexity" evidence="6">
    <location>
        <begin position="244"/>
        <end position="254"/>
    </location>
</feature>
<dbReference type="OrthoDB" id="5857104at2759"/>
<feature type="region of interest" description="Disordered" evidence="6">
    <location>
        <begin position="2993"/>
        <end position="3033"/>
    </location>
</feature>
<dbReference type="InterPro" id="IPR049730">
    <property type="entry name" value="SNF2/RAD54-like_C"/>
</dbReference>
<feature type="compositionally biased region" description="Polar residues" evidence="6">
    <location>
        <begin position="2993"/>
        <end position="3004"/>
    </location>
</feature>
<dbReference type="Proteomes" id="UP000187283">
    <property type="component" value="Unassembled WGS sequence"/>
</dbReference>
<feature type="compositionally biased region" description="Low complexity" evidence="6">
    <location>
        <begin position="3012"/>
        <end position="3023"/>
    </location>
</feature>
<dbReference type="GO" id="GO:0005634">
    <property type="term" value="C:nucleus"/>
    <property type="evidence" value="ECO:0007669"/>
    <property type="project" value="UniProtKB-SubCell"/>
</dbReference>
<dbReference type="SMART" id="SM00490">
    <property type="entry name" value="HELICc"/>
    <property type="match status" value="1"/>
</dbReference>
<dbReference type="Pfam" id="PF00271">
    <property type="entry name" value="Helicase_C"/>
    <property type="match status" value="1"/>
</dbReference>
<dbReference type="InterPro" id="IPR038718">
    <property type="entry name" value="SNF2-like_sf"/>
</dbReference>
<dbReference type="PANTHER" id="PTHR45623">
    <property type="entry name" value="CHROMODOMAIN-HELICASE-DNA-BINDING PROTEIN 3-RELATED-RELATED"/>
    <property type="match status" value="1"/>
</dbReference>
<keyword evidence="2" id="KW-0547">Nucleotide-binding</keyword>
<feature type="region of interest" description="Disordered" evidence="6">
    <location>
        <begin position="739"/>
        <end position="762"/>
    </location>
</feature>
<feature type="region of interest" description="Disordered" evidence="6">
    <location>
        <begin position="2380"/>
        <end position="2412"/>
    </location>
</feature>
<feature type="region of interest" description="Disordered" evidence="6">
    <location>
        <begin position="2306"/>
        <end position="2351"/>
    </location>
</feature>
<dbReference type="InterPro" id="IPR001650">
    <property type="entry name" value="Helicase_C-like"/>
</dbReference>
<evidence type="ECO:0000256" key="5">
    <source>
        <dbReference type="ARBA" id="ARBA00023242"/>
    </source>
</evidence>
<evidence type="ECO:0000256" key="3">
    <source>
        <dbReference type="ARBA" id="ARBA00022801"/>
    </source>
</evidence>
<dbReference type="EMBL" id="LSSN01000060">
    <property type="protein sequence ID" value="OMJ26161.1"/>
    <property type="molecule type" value="Genomic_DNA"/>
</dbReference>